<evidence type="ECO:0000313" key="6">
    <source>
        <dbReference type="Proteomes" id="UP001379533"/>
    </source>
</evidence>
<protein>
    <submittedName>
        <fullName evidence="5">GNAT family N-acetyltransferase</fullName>
    </submittedName>
</protein>
<dbReference type="RefSeq" id="WP_394842909.1">
    <property type="nucleotide sequence ID" value="NZ_CP089982.1"/>
</dbReference>
<evidence type="ECO:0000256" key="3">
    <source>
        <dbReference type="SAM" id="MobiDB-lite"/>
    </source>
</evidence>
<dbReference type="InterPro" id="IPR050832">
    <property type="entry name" value="Bact_Acetyltransf"/>
</dbReference>
<organism evidence="5 6">
    <name type="scientific">Pendulispora brunnea</name>
    <dbReference type="NCBI Taxonomy" id="2905690"/>
    <lineage>
        <taxon>Bacteria</taxon>
        <taxon>Pseudomonadati</taxon>
        <taxon>Myxococcota</taxon>
        <taxon>Myxococcia</taxon>
        <taxon>Myxococcales</taxon>
        <taxon>Sorangiineae</taxon>
        <taxon>Pendulisporaceae</taxon>
        <taxon>Pendulispora</taxon>
    </lineage>
</organism>
<keyword evidence="2" id="KW-0012">Acyltransferase</keyword>
<dbReference type="Proteomes" id="UP001379533">
    <property type="component" value="Chromosome"/>
</dbReference>
<accession>A0ABZ2K108</accession>
<evidence type="ECO:0000313" key="5">
    <source>
        <dbReference type="EMBL" id="WXA92292.1"/>
    </source>
</evidence>
<feature type="compositionally biased region" description="Pro residues" evidence="3">
    <location>
        <begin position="74"/>
        <end position="87"/>
    </location>
</feature>
<dbReference type="PROSITE" id="PS51186">
    <property type="entry name" value="GNAT"/>
    <property type="match status" value="1"/>
</dbReference>
<name>A0ABZ2K108_9BACT</name>
<dbReference type="EMBL" id="CP089982">
    <property type="protein sequence ID" value="WXA92292.1"/>
    <property type="molecule type" value="Genomic_DNA"/>
</dbReference>
<feature type="region of interest" description="Disordered" evidence="3">
    <location>
        <begin position="68"/>
        <end position="87"/>
    </location>
</feature>
<dbReference type="SUPFAM" id="SSF55729">
    <property type="entry name" value="Acyl-CoA N-acyltransferases (Nat)"/>
    <property type="match status" value="1"/>
</dbReference>
<dbReference type="InterPro" id="IPR016181">
    <property type="entry name" value="Acyl_CoA_acyltransferase"/>
</dbReference>
<sequence length="188" mass="20279">MNVAATKPAWSLGRAEPSDRAALITLLGAQFLEHDIRLTPDQLAVSVDGVLSDPTRGLFLVARLAGPRSEPVSERPPYPGAPIPPPPASSPGDVVVGLAYLSFMWTLEHGGVSAWLDVLYVVPEQRSRGIGRALLTASLEASQQRGCVAVDLEIEASHARAANLYLRLGFRPHARTRWVKPLRGLTSY</sequence>
<reference evidence="5 6" key="1">
    <citation type="submission" date="2021-12" db="EMBL/GenBank/DDBJ databases">
        <title>Discovery of the Pendulisporaceae a myxobacterial family with distinct sporulation behavior and unique specialized metabolism.</title>
        <authorList>
            <person name="Garcia R."/>
            <person name="Popoff A."/>
            <person name="Bader C.D."/>
            <person name="Loehr J."/>
            <person name="Walesch S."/>
            <person name="Walt C."/>
            <person name="Boldt J."/>
            <person name="Bunk B."/>
            <person name="Haeckl F.J.F.P.J."/>
            <person name="Gunesch A.P."/>
            <person name="Birkelbach J."/>
            <person name="Nuebel U."/>
            <person name="Pietschmann T."/>
            <person name="Bach T."/>
            <person name="Mueller R."/>
        </authorList>
    </citation>
    <scope>NUCLEOTIDE SEQUENCE [LARGE SCALE GENOMIC DNA]</scope>
    <source>
        <strain evidence="5 6">MSr12523</strain>
    </source>
</reference>
<keyword evidence="1" id="KW-0808">Transferase</keyword>
<dbReference type="Gene3D" id="3.40.630.30">
    <property type="match status" value="1"/>
</dbReference>
<dbReference type="Pfam" id="PF00583">
    <property type="entry name" value="Acetyltransf_1"/>
    <property type="match status" value="1"/>
</dbReference>
<evidence type="ECO:0000259" key="4">
    <source>
        <dbReference type="PROSITE" id="PS51186"/>
    </source>
</evidence>
<evidence type="ECO:0000256" key="2">
    <source>
        <dbReference type="ARBA" id="ARBA00023315"/>
    </source>
</evidence>
<keyword evidence="6" id="KW-1185">Reference proteome</keyword>
<dbReference type="PANTHER" id="PTHR43877">
    <property type="entry name" value="AMINOALKYLPHOSPHONATE N-ACETYLTRANSFERASE-RELATED-RELATED"/>
    <property type="match status" value="1"/>
</dbReference>
<gene>
    <name evidence="5" type="ORF">LZC95_38285</name>
</gene>
<dbReference type="CDD" id="cd04301">
    <property type="entry name" value="NAT_SF"/>
    <property type="match status" value="1"/>
</dbReference>
<evidence type="ECO:0000256" key="1">
    <source>
        <dbReference type="ARBA" id="ARBA00022679"/>
    </source>
</evidence>
<proteinExistence type="predicted"/>
<feature type="domain" description="N-acetyltransferase" evidence="4">
    <location>
        <begin position="45"/>
        <end position="188"/>
    </location>
</feature>
<dbReference type="InterPro" id="IPR000182">
    <property type="entry name" value="GNAT_dom"/>
</dbReference>